<dbReference type="Pfam" id="PF03466">
    <property type="entry name" value="LysR_substrate"/>
    <property type="match status" value="1"/>
</dbReference>
<dbReference type="InterPro" id="IPR058163">
    <property type="entry name" value="LysR-type_TF_proteobact-type"/>
</dbReference>
<protein>
    <submittedName>
        <fullName evidence="6">LysR family transcriptional regulator</fullName>
    </submittedName>
</protein>
<dbReference type="InterPro" id="IPR000847">
    <property type="entry name" value="LysR_HTH_N"/>
</dbReference>
<evidence type="ECO:0000256" key="3">
    <source>
        <dbReference type="ARBA" id="ARBA00023125"/>
    </source>
</evidence>
<reference evidence="7" key="1">
    <citation type="journal article" date="2019" name="Int. J. Syst. Evol. Microbiol.">
        <title>The Global Catalogue of Microorganisms (GCM) 10K type strain sequencing project: providing services to taxonomists for standard genome sequencing and annotation.</title>
        <authorList>
            <consortium name="The Broad Institute Genomics Platform"/>
            <consortium name="The Broad Institute Genome Sequencing Center for Infectious Disease"/>
            <person name="Wu L."/>
            <person name="Ma J."/>
        </authorList>
    </citation>
    <scope>NUCLEOTIDE SEQUENCE [LARGE SCALE GENOMIC DNA]</scope>
    <source>
        <strain evidence="7">CGMCC 1.16444</strain>
    </source>
</reference>
<dbReference type="Gene3D" id="1.10.10.10">
    <property type="entry name" value="Winged helix-like DNA-binding domain superfamily/Winged helix DNA-binding domain"/>
    <property type="match status" value="1"/>
</dbReference>
<keyword evidence="2" id="KW-0805">Transcription regulation</keyword>
<keyword evidence="7" id="KW-1185">Reference proteome</keyword>
<dbReference type="SUPFAM" id="SSF53850">
    <property type="entry name" value="Periplasmic binding protein-like II"/>
    <property type="match status" value="1"/>
</dbReference>
<dbReference type="InterPro" id="IPR036390">
    <property type="entry name" value="WH_DNA-bd_sf"/>
</dbReference>
<dbReference type="RefSeq" id="WP_114957663.1">
    <property type="nucleotide sequence ID" value="NZ_JBHSJF010000006.1"/>
</dbReference>
<evidence type="ECO:0000313" key="6">
    <source>
        <dbReference type="EMBL" id="MFC5069215.1"/>
    </source>
</evidence>
<accession>A0ABV9Z2I9</accession>
<dbReference type="InterPro" id="IPR036388">
    <property type="entry name" value="WH-like_DNA-bd_sf"/>
</dbReference>
<keyword evidence="3" id="KW-0238">DNA-binding</keyword>
<comment type="similarity">
    <text evidence="1">Belongs to the LysR transcriptional regulatory family.</text>
</comment>
<proteinExistence type="inferred from homology"/>
<dbReference type="Proteomes" id="UP001595796">
    <property type="component" value="Unassembled WGS sequence"/>
</dbReference>
<dbReference type="Gene3D" id="3.40.190.290">
    <property type="match status" value="1"/>
</dbReference>
<dbReference type="PROSITE" id="PS50931">
    <property type="entry name" value="HTH_LYSR"/>
    <property type="match status" value="1"/>
</dbReference>
<name>A0ABV9Z2I9_9HYPH</name>
<comment type="caution">
    <text evidence="6">The sequence shown here is derived from an EMBL/GenBank/DDBJ whole genome shotgun (WGS) entry which is preliminary data.</text>
</comment>
<sequence>MAEQKRTDLDWEDLRVFLALGRHGSLSAAARTLAINHATVARRIKALEASLGERLVERRPDGYVLTPAGTRTLAAASDMEAAAQTLGRAGTDDAPRGLVRINASPALSQGFLIARLARIPVEYPGLDIDLATDLRAVSLERHETDIAIRLGRPQDSYLIARQLATIGYGFYGTPAVCDEVEAGADPIFVGFDEVNADIPEAAWLSRHFPRARVSFRANNQVAQATAAKANAGLALLPHYIGRQENGLRPCRLEPLPPPREVWILTRRQDRKNSPVRTVADKLGEMFASERALFETFIEGGANADFRQL</sequence>
<organism evidence="6 7">
    <name type="scientific">Flaviflagellibacter deserti</name>
    <dbReference type="NCBI Taxonomy" id="2267266"/>
    <lineage>
        <taxon>Bacteria</taxon>
        <taxon>Pseudomonadati</taxon>
        <taxon>Pseudomonadota</taxon>
        <taxon>Alphaproteobacteria</taxon>
        <taxon>Hyphomicrobiales</taxon>
        <taxon>Flaviflagellibacter</taxon>
    </lineage>
</organism>
<evidence type="ECO:0000313" key="7">
    <source>
        <dbReference type="Proteomes" id="UP001595796"/>
    </source>
</evidence>
<evidence type="ECO:0000256" key="2">
    <source>
        <dbReference type="ARBA" id="ARBA00023015"/>
    </source>
</evidence>
<dbReference type="EMBL" id="JBHSJF010000006">
    <property type="protein sequence ID" value="MFC5069215.1"/>
    <property type="molecule type" value="Genomic_DNA"/>
</dbReference>
<dbReference type="Pfam" id="PF00126">
    <property type="entry name" value="HTH_1"/>
    <property type="match status" value="1"/>
</dbReference>
<evidence type="ECO:0000259" key="5">
    <source>
        <dbReference type="PROSITE" id="PS50931"/>
    </source>
</evidence>
<evidence type="ECO:0000256" key="4">
    <source>
        <dbReference type="ARBA" id="ARBA00023163"/>
    </source>
</evidence>
<dbReference type="InterPro" id="IPR005119">
    <property type="entry name" value="LysR_subst-bd"/>
</dbReference>
<keyword evidence="4" id="KW-0804">Transcription</keyword>
<dbReference type="PANTHER" id="PTHR30537:SF3">
    <property type="entry name" value="TRANSCRIPTIONAL REGULATORY PROTEIN"/>
    <property type="match status" value="1"/>
</dbReference>
<dbReference type="PANTHER" id="PTHR30537">
    <property type="entry name" value="HTH-TYPE TRANSCRIPTIONAL REGULATOR"/>
    <property type="match status" value="1"/>
</dbReference>
<dbReference type="SUPFAM" id="SSF46785">
    <property type="entry name" value="Winged helix' DNA-binding domain"/>
    <property type="match status" value="1"/>
</dbReference>
<evidence type="ECO:0000256" key="1">
    <source>
        <dbReference type="ARBA" id="ARBA00009437"/>
    </source>
</evidence>
<feature type="domain" description="HTH lysR-type" evidence="5">
    <location>
        <begin position="9"/>
        <end position="66"/>
    </location>
</feature>
<gene>
    <name evidence="6" type="ORF">ACFPFW_14455</name>
</gene>